<gene>
    <name evidence="1" type="ORF">ACFPL4_09650</name>
</gene>
<keyword evidence="2" id="KW-1185">Reference proteome</keyword>
<protein>
    <submittedName>
        <fullName evidence="1">Uncharacterized protein</fullName>
    </submittedName>
</protein>
<dbReference type="GeneID" id="31233280"/>
<dbReference type="Proteomes" id="UP001595908">
    <property type="component" value="Unassembled WGS sequence"/>
</dbReference>
<dbReference type="EMBL" id="JBHSJE010000002">
    <property type="protein sequence ID" value="MFC4978633.1"/>
    <property type="molecule type" value="Genomic_DNA"/>
</dbReference>
<dbReference type="RefSeq" id="WP_033299738.1">
    <property type="nucleotide sequence ID" value="NZ_JBHSJE010000002.1"/>
</dbReference>
<proteinExistence type="predicted"/>
<name>A0ABV9V569_STRAZ</name>
<sequence length="138" mass="15626">METPAVPTAFRVTFNDYRQDPNDSDVLRRAVTIYADRLTFDSDHIALWLTGTEVGCFPISIIESIHPKAGPGRQQESQEVLRARYPRMGQPWTQEDDTHLLALYQQGERDLEALGKQFDRKPSAIRSRLAKLGLEGLG</sequence>
<reference evidence="2" key="1">
    <citation type="journal article" date="2019" name="Int. J. Syst. Evol. Microbiol.">
        <title>The Global Catalogue of Microorganisms (GCM) 10K type strain sequencing project: providing services to taxonomists for standard genome sequencing and annotation.</title>
        <authorList>
            <consortium name="The Broad Institute Genomics Platform"/>
            <consortium name="The Broad Institute Genome Sequencing Center for Infectious Disease"/>
            <person name="Wu L."/>
            <person name="Ma J."/>
        </authorList>
    </citation>
    <scope>NUCLEOTIDE SEQUENCE [LARGE SCALE GENOMIC DNA]</scope>
    <source>
        <strain evidence="2">ICMP 257</strain>
    </source>
</reference>
<organism evidence="1 2">
    <name type="scientific">Streptomyces atroolivaceus</name>
    <dbReference type="NCBI Taxonomy" id="66869"/>
    <lineage>
        <taxon>Bacteria</taxon>
        <taxon>Bacillati</taxon>
        <taxon>Actinomycetota</taxon>
        <taxon>Actinomycetes</taxon>
        <taxon>Kitasatosporales</taxon>
        <taxon>Streptomycetaceae</taxon>
        <taxon>Streptomyces</taxon>
    </lineage>
</organism>
<evidence type="ECO:0000313" key="2">
    <source>
        <dbReference type="Proteomes" id="UP001595908"/>
    </source>
</evidence>
<comment type="caution">
    <text evidence="1">The sequence shown here is derived from an EMBL/GenBank/DDBJ whole genome shotgun (WGS) entry which is preliminary data.</text>
</comment>
<evidence type="ECO:0000313" key="1">
    <source>
        <dbReference type="EMBL" id="MFC4978633.1"/>
    </source>
</evidence>
<accession>A0ABV9V569</accession>